<evidence type="ECO:0000313" key="9">
    <source>
        <dbReference type="Proteomes" id="UP000272729"/>
    </source>
</evidence>
<dbReference type="Proteomes" id="UP000272729">
    <property type="component" value="Unassembled WGS sequence"/>
</dbReference>
<comment type="subcellular location">
    <subcellularLocation>
        <location evidence="1">Membrane</location>
        <topology evidence="1">Multi-pass membrane protein</topology>
    </subcellularLocation>
</comment>
<evidence type="ECO:0000256" key="1">
    <source>
        <dbReference type="ARBA" id="ARBA00004141"/>
    </source>
</evidence>
<keyword evidence="9" id="KW-1185">Reference proteome</keyword>
<keyword evidence="3 6" id="KW-1133">Transmembrane helix</keyword>
<comment type="caution">
    <text evidence="8">The sequence shown here is derived from an EMBL/GenBank/DDBJ whole genome shotgun (WGS) entry which is preliminary data.</text>
</comment>
<dbReference type="EMBL" id="RBXR01000001">
    <property type="protein sequence ID" value="RKT74083.1"/>
    <property type="molecule type" value="Genomic_DNA"/>
</dbReference>
<organism evidence="8 9">
    <name type="scientific">Saccharothrix variisporea</name>
    <dbReference type="NCBI Taxonomy" id="543527"/>
    <lineage>
        <taxon>Bacteria</taxon>
        <taxon>Bacillati</taxon>
        <taxon>Actinomycetota</taxon>
        <taxon>Actinomycetes</taxon>
        <taxon>Pseudonocardiales</taxon>
        <taxon>Pseudonocardiaceae</taxon>
        <taxon>Saccharothrix</taxon>
    </lineage>
</organism>
<reference evidence="8 9" key="1">
    <citation type="submission" date="2018-10" db="EMBL/GenBank/DDBJ databases">
        <title>Sequencing the genomes of 1000 actinobacteria strains.</title>
        <authorList>
            <person name="Klenk H.-P."/>
        </authorList>
    </citation>
    <scope>NUCLEOTIDE SEQUENCE [LARGE SCALE GENOMIC DNA]</scope>
    <source>
        <strain evidence="8 9">DSM 43911</strain>
    </source>
</reference>
<keyword evidence="4 6" id="KW-0472">Membrane</keyword>
<keyword evidence="2 6" id="KW-0812">Transmembrane</keyword>
<dbReference type="InterPro" id="IPR051784">
    <property type="entry name" value="Nod_factor_ABC_transporter"/>
</dbReference>
<dbReference type="PANTHER" id="PTHR43229:SF2">
    <property type="entry name" value="NODULATION PROTEIN J"/>
    <property type="match status" value="1"/>
</dbReference>
<feature type="transmembrane region" description="Helical" evidence="6">
    <location>
        <begin position="133"/>
        <end position="158"/>
    </location>
</feature>
<keyword evidence="5" id="KW-0046">Antibiotic resistance</keyword>
<dbReference type="GO" id="GO:0043190">
    <property type="term" value="C:ATP-binding cassette (ABC) transporter complex"/>
    <property type="evidence" value="ECO:0007669"/>
    <property type="project" value="InterPro"/>
</dbReference>
<dbReference type="InterPro" id="IPR013525">
    <property type="entry name" value="ABC2_TM"/>
</dbReference>
<dbReference type="RefSeq" id="WP_170199879.1">
    <property type="nucleotide sequence ID" value="NZ_JBIUBA010000027.1"/>
</dbReference>
<sequence length="244" mass="25671">MNARFLALELRRAVRNGRYLIFTVAVPALMFVLFVNLYGGQAGTFPNGVPVVTSLMMNMALFGVIAGPLSTGAGIAVERGTGWQRQLQLTPLSSTGYVLTKGVLGMVVALPAILLVSLVGVVVEGVRLEPLQWVAVLGTLWLAALPFVLVGIVVGLFATPDGMQAVTGVASMLFGLLGGIWIPADVAPDWLRTIMQVLPVYWAKELALASVASGVDVGRAVLVVGAWVLGLGLLAARRFRAAHV</sequence>
<feature type="transmembrane region" description="Helical" evidence="6">
    <location>
        <begin position="217"/>
        <end position="236"/>
    </location>
</feature>
<evidence type="ECO:0000256" key="3">
    <source>
        <dbReference type="ARBA" id="ARBA00022989"/>
    </source>
</evidence>
<dbReference type="Pfam" id="PF01061">
    <property type="entry name" value="ABC2_membrane"/>
    <property type="match status" value="1"/>
</dbReference>
<feature type="transmembrane region" description="Helical" evidence="6">
    <location>
        <begin position="59"/>
        <end position="77"/>
    </location>
</feature>
<evidence type="ECO:0000259" key="7">
    <source>
        <dbReference type="Pfam" id="PF01061"/>
    </source>
</evidence>
<accession>A0A495XNP4</accession>
<feature type="transmembrane region" description="Helical" evidence="6">
    <location>
        <begin position="20"/>
        <end position="39"/>
    </location>
</feature>
<dbReference type="PANTHER" id="PTHR43229">
    <property type="entry name" value="NODULATION PROTEIN J"/>
    <property type="match status" value="1"/>
</dbReference>
<protein>
    <submittedName>
        <fullName evidence="8">ABC-2 type transport system permease protein</fullName>
    </submittedName>
</protein>
<evidence type="ECO:0000256" key="4">
    <source>
        <dbReference type="ARBA" id="ARBA00023136"/>
    </source>
</evidence>
<feature type="transmembrane region" description="Helical" evidence="6">
    <location>
        <begin position="98"/>
        <end position="121"/>
    </location>
</feature>
<proteinExistence type="predicted"/>
<dbReference type="AlphaFoldDB" id="A0A495XNP4"/>
<feature type="transmembrane region" description="Helical" evidence="6">
    <location>
        <begin position="165"/>
        <end position="184"/>
    </location>
</feature>
<dbReference type="GO" id="GO:0046677">
    <property type="term" value="P:response to antibiotic"/>
    <property type="evidence" value="ECO:0007669"/>
    <property type="project" value="UniProtKB-KW"/>
</dbReference>
<dbReference type="GO" id="GO:0140359">
    <property type="term" value="F:ABC-type transporter activity"/>
    <property type="evidence" value="ECO:0007669"/>
    <property type="project" value="InterPro"/>
</dbReference>
<gene>
    <name evidence="8" type="ORF">DFJ66_7425</name>
</gene>
<name>A0A495XNP4_9PSEU</name>
<dbReference type="PIRSF" id="PIRSF006648">
    <property type="entry name" value="DrrB"/>
    <property type="match status" value="1"/>
</dbReference>
<evidence type="ECO:0000256" key="5">
    <source>
        <dbReference type="ARBA" id="ARBA00023251"/>
    </source>
</evidence>
<evidence type="ECO:0000313" key="8">
    <source>
        <dbReference type="EMBL" id="RKT74083.1"/>
    </source>
</evidence>
<evidence type="ECO:0000256" key="2">
    <source>
        <dbReference type="ARBA" id="ARBA00022692"/>
    </source>
</evidence>
<evidence type="ECO:0000256" key="6">
    <source>
        <dbReference type="SAM" id="Phobius"/>
    </source>
</evidence>
<feature type="domain" description="ABC-2 type transporter transmembrane" evidence="7">
    <location>
        <begin position="9"/>
        <end position="208"/>
    </location>
</feature>
<dbReference type="InterPro" id="IPR000412">
    <property type="entry name" value="ABC_2_transport"/>
</dbReference>